<dbReference type="STRING" id="1121429.SAMN02745133_00963"/>
<accession>A0A1M4VKD7</accession>
<gene>
    <name evidence="1" type="ORF">SAMN02745133_00963</name>
</gene>
<organism evidence="1 2">
    <name type="scientific">Desulforamulus putei DSM 12395</name>
    <dbReference type="NCBI Taxonomy" id="1121429"/>
    <lineage>
        <taxon>Bacteria</taxon>
        <taxon>Bacillati</taxon>
        <taxon>Bacillota</taxon>
        <taxon>Clostridia</taxon>
        <taxon>Eubacteriales</taxon>
        <taxon>Peptococcaceae</taxon>
        <taxon>Desulforamulus</taxon>
    </lineage>
</organism>
<reference evidence="2" key="1">
    <citation type="submission" date="2016-11" db="EMBL/GenBank/DDBJ databases">
        <authorList>
            <person name="Varghese N."/>
            <person name="Submissions S."/>
        </authorList>
    </citation>
    <scope>NUCLEOTIDE SEQUENCE [LARGE SCALE GENOMIC DNA]</scope>
    <source>
        <strain evidence="2">DSM 12395</strain>
    </source>
</reference>
<protein>
    <submittedName>
        <fullName evidence="1">Uncharacterized protein</fullName>
    </submittedName>
</protein>
<dbReference type="EMBL" id="FQUY01000004">
    <property type="protein sequence ID" value="SHE69454.1"/>
    <property type="molecule type" value="Genomic_DNA"/>
</dbReference>
<dbReference type="Proteomes" id="UP000184148">
    <property type="component" value="Unassembled WGS sequence"/>
</dbReference>
<sequence length="63" mass="7355">MAVILDKISKGVFQCIPLCFFWRRKAKRATPLVPELMPTTAQKFREDWTYNTNAIEGNTMTFQ</sequence>
<evidence type="ECO:0000313" key="2">
    <source>
        <dbReference type="Proteomes" id="UP000184148"/>
    </source>
</evidence>
<proteinExistence type="predicted"/>
<evidence type="ECO:0000313" key="1">
    <source>
        <dbReference type="EMBL" id="SHE69454.1"/>
    </source>
</evidence>
<dbReference type="AlphaFoldDB" id="A0A1M4VKD7"/>
<keyword evidence="2" id="KW-1185">Reference proteome</keyword>
<name>A0A1M4VKD7_9FIRM</name>